<name>A0A1Y6LPP4_ZYMTR</name>
<proteinExistence type="predicted"/>
<dbReference type="AlphaFoldDB" id="A0A1Y6LPP4"/>
<organism evidence="1 2">
    <name type="scientific">Zymoseptoria tritici ST99CH_1A5</name>
    <dbReference type="NCBI Taxonomy" id="1276529"/>
    <lineage>
        <taxon>Eukaryota</taxon>
        <taxon>Fungi</taxon>
        <taxon>Dikarya</taxon>
        <taxon>Ascomycota</taxon>
        <taxon>Pezizomycotina</taxon>
        <taxon>Dothideomycetes</taxon>
        <taxon>Dothideomycetidae</taxon>
        <taxon>Mycosphaerellales</taxon>
        <taxon>Mycosphaerellaceae</taxon>
        <taxon>Zymoseptoria</taxon>
    </lineage>
</organism>
<reference evidence="1 2" key="1">
    <citation type="submission" date="2016-10" db="EMBL/GenBank/DDBJ databases">
        <authorList>
            <person name="Varghese N."/>
        </authorList>
    </citation>
    <scope>NUCLEOTIDE SEQUENCE [LARGE SCALE GENOMIC DNA]</scope>
</reference>
<sequence length="117" mass="13872">MKKPTNRWVTQRKLIFRTDLTRANGIWGDVFDGVHNELKDLWQLHQDEIIQGLCQTFSEIRNELDNSFNQPINPTEEALQLMLTMGEKLEEARTMLTDMDQLYEQLSCQARAQFWRV</sequence>
<gene>
    <name evidence="1" type="ORF">ZT1A5_G7825</name>
</gene>
<dbReference type="EMBL" id="LT882682">
    <property type="protein sequence ID" value="SMY26382.1"/>
    <property type="molecule type" value="Genomic_DNA"/>
</dbReference>
<protein>
    <submittedName>
        <fullName evidence="1">Uncharacterized protein</fullName>
    </submittedName>
</protein>
<dbReference type="Proteomes" id="UP000215453">
    <property type="component" value="Chromosome 7"/>
</dbReference>
<accession>A0A1Y6LPP4</accession>
<evidence type="ECO:0000313" key="1">
    <source>
        <dbReference type="EMBL" id="SMY26382.1"/>
    </source>
</evidence>
<evidence type="ECO:0000313" key="2">
    <source>
        <dbReference type="Proteomes" id="UP000215453"/>
    </source>
</evidence>